<feature type="compositionally biased region" description="Low complexity" evidence="1">
    <location>
        <begin position="90"/>
        <end position="103"/>
    </location>
</feature>
<reference evidence="2 3" key="1">
    <citation type="submission" date="2022-11" db="EMBL/GenBank/DDBJ databases">
        <title>Minimal conservation of predation-associated metabolite biosynthetic gene clusters underscores biosynthetic potential of Myxococcota including descriptions for ten novel species: Archangium lansinium sp. nov., Myxococcus landrumus sp. nov., Nannocystis bai.</title>
        <authorList>
            <person name="Ahearne A."/>
            <person name="Stevens C."/>
            <person name="Dowd S."/>
        </authorList>
    </citation>
    <scope>NUCLEOTIDE SEQUENCE [LARGE SCALE GENOMIC DNA]</scope>
    <source>
        <strain evidence="2 3">NCELM</strain>
    </source>
</reference>
<keyword evidence="3" id="KW-1185">Reference proteome</keyword>
<dbReference type="Proteomes" id="UP001217838">
    <property type="component" value="Unassembled WGS sequence"/>
</dbReference>
<protein>
    <submittedName>
        <fullName evidence="2">Uncharacterized protein</fullName>
    </submittedName>
</protein>
<evidence type="ECO:0000313" key="3">
    <source>
        <dbReference type="Proteomes" id="UP001217838"/>
    </source>
</evidence>
<evidence type="ECO:0000313" key="2">
    <source>
        <dbReference type="EMBL" id="MDC0666422.1"/>
    </source>
</evidence>
<dbReference type="RefSeq" id="WP_271993961.1">
    <property type="nucleotide sequence ID" value="NZ_JAQNDN010000001.1"/>
</dbReference>
<proteinExistence type="predicted"/>
<feature type="region of interest" description="Disordered" evidence="1">
    <location>
        <begin position="17"/>
        <end position="108"/>
    </location>
</feature>
<dbReference type="EMBL" id="JAQNDN010000001">
    <property type="protein sequence ID" value="MDC0666422.1"/>
    <property type="molecule type" value="Genomic_DNA"/>
</dbReference>
<accession>A0ABT5AX45</accession>
<gene>
    <name evidence="2" type="ORF">POL58_01675</name>
</gene>
<feature type="compositionally biased region" description="Low complexity" evidence="1">
    <location>
        <begin position="26"/>
        <end position="72"/>
    </location>
</feature>
<evidence type="ECO:0000256" key="1">
    <source>
        <dbReference type="SAM" id="MobiDB-lite"/>
    </source>
</evidence>
<comment type="caution">
    <text evidence="2">The sequence shown here is derived from an EMBL/GenBank/DDBJ whole genome shotgun (WGS) entry which is preliminary data.</text>
</comment>
<sequence length="207" mass="20556">MVLRRATRLMFVGLLAACGPGKQDPPDTGTGSTDGTSTATDPTSSGGSLSHSATSADPPTSSGAPPTTADPSLPDPTGTATSNPATTGADTTLEPGTTDTTGPAGVMYGPCEDREPRCAPGLDCAVFEELVEDLVGNYCTPPCGPRTPCPPSSSGTVAQCGLILDGGTEPTHCLVLCDPTLPDPSCPAGTMCTPAQNRPPVGICLGP</sequence>
<feature type="compositionally biased region" description="Polar residues" evidence="1">
    <location>
        <begin position="78"/>
        <end position="89"/>
    </location>
</feature>
<name>A0ABT5AX45_9BACT</name>
<organism evidence="2 3">
    <name type="scientific">Nannocystis radixulma</name>
    <dbReference type="NCBI Taxonomy" id="2995305"/>
    <lineage>
        <taxon>Bacteria</taxon>
        <taxon>Pseudomonadati</taxon>
        <taxon>Myxococcota</taxon>
        <taxon>Polyangia</taxon>
        <taxon>Nannocystales</taxon>
        <taxon>Nannocystaceae</taxon>
        <taxon>Nannocystis</taxon>
    </lineage>
</organism>